<dbReference type="Proteomes" id="UP001174694">
    <property type="component" value="Unassembled WGS sequence"/>
</dbReference>
<gene>
    <name evidence="2" type="ORF">NKR23_g3155</name>
</gene>
<evidence type="ECO:0000313" key="3">
    <source>
        <dbReference type="Proteomes" id="UP001174694"/>
    </source>
</evidence>
<comment type="caution">
    <text evidence="2">The sequence shown here is derived from an EMBL/GenBank/DDBJ whole genome shotgun (WGS) entry which is preliminary data.</text>
</comment>
<organism evidence="2 3">
    <name type="scientific">Pleurostoma richardsiae</name>
    <dbReference type="NCBI Taxonomy" id="41990"/>
    <lineage>
        <taxon>Eukaryota</taxon>
        <taxon>Fungi</taxon>
        <taxon>Dikarya</taxon>
        <taxon>Ascomycota</taxon>
        <taxon>Pezizomycotina</taxon>
        <taxon>Sordariomycetes</taxon>
        <taxon>Sordariomycetidae</taxon>
        <taxon>Calosphaeriales</taxon>
        <taxon>Pleurostomataceae</taxon>
        <taxon>Pleurostoma</taxon>
    </lineage>
</organism>
<keyword evidence="3" id="KW-1185">Reference proteome</keyword>
<protein>
    <submittedName>
        <fullName evidence="2">EID1-like F-box protein 1</fullName>
    </submittedName>
</protein>
<dbReference type="Pfam" id="PF12937">
    <property type="entry name" value="F-box-like"/>
    <property type="match status" value="1"/>
</dbReference>
<evidence type="ECO:0000259" key="1">
    <source>
        <dbReference type="PROSITE" id="PS50181"/>
    </source>
</evidence>
<feature type="domain" description="F-box" evidence="1">
    <location>
        <begin position="2"/>
        <end position="49"/>
    </location>
</feature>
<dbReference type="InterPro" id="IPR036047">
    <property type="entry name" value="F-box-like_dom_sf"/>
</dbReference>
<dbReference type="AlphaFoldDB" id="A0AA38RZA5"/>
<name>A0AA38RZA5_9PEZI</name>
<dbReference type="Gene3D" id="1.20.1280.50">
    <property type="match status" value="1"/>
</dbReference>
<dbReference type="InterPro" id="IPR036322">
    <property type="entry name" value="WD40_repeat_dom_sf"/>
</dbReference>
<dbReference type="InterPro" id="IPR001810">
    <property type="entry name" value="F-box_dom"/>
</dbReference>
<dbReference type="PROSITE" id="PS50181">
    <property type="entry name" value="FBOX"/>
    <property type="match status" value="1"/>
</dbReference>
<reference evidence="2" key="1">
    <citation type="submission" date="2022-07" db="EMBL/GenBank/DDBJ databases">
        <title>Fungi with potential for degradation of polypropylene.</title>
        <authorList>
            <person name="Gostincar C."/>
        </authorList>
    </citation>
    <scope>NUCLEOTIDE SEQUENCE</scope>
    <source>
        <strain evidence="2">EXF-13308</strain>
    </source>
</reference>
<evidence type="ECO:0000313" key="2">
    <source>
        <dbReference type="EMBL" id="KAJ9151133.1"/>
    </source>
</evidence>
<sequence>MKRSLDTLPDDVLLLILSYLETARDIASLILSCRRLHALVKNEDGWRVFVRNRFSSLNLPQPRSGGPDWEELAESLTWQSRCWDRRSLSFRAFLPRSPQSSGPRGRHAPFQPVLDAHLSPDSQEELLVFGAGEDIIARRRRRVGSGAESTEQTTTWYRSHGHEFGFAPGYDDVRAISIVAQPSGGQNGDLAILAGRDNGYLSLLSAADDSFGNLIASFSPLHAAPSAAEAGEETITSQGTINSVDVLSGRNMFAATTKTSVLLYDLPQETPANVGPSTVFDLGRDVFDNKSMTLSNAKWIGDDLLALGLSGGKDPLRYLTVTPSGFTVDVAAKNADLEERFGVEYGRLCASSIQPLNASSITNGKANLLLSAWRDGTCRLQDIRTPTPFDAVYCDNIDPWSDFEALLPFGTDRFVAGGVHGATLKVFDLRWPRPYHHTDALPCGPDRPFPAPHQPFASPPPDPRPAVARCEHRLGLRCRWHELSRAVYYRPNSTFFLSKSLPREEKHAGVWCLGRASDVSPGFYAGISGGVVEVGLGSGGDVDPNFGFPGGGHRGDRLLSKGAGYMTLDMEASMMEIGDGLASPQRDRSIRIPPMRGRGWRVLPDHPTNRIAMEKLRERHRLDPKYQLIDDFKERNADSRWGAYR</sequence>
<proteinExistence type="predicted"/>
<dbReference type="EMBL" id="JANBVO010000006">
    <property type="protein sequence ID" value="KAJ9151133.1"/>
    <property type="molecule type" value="Genomic_DNA"/>
</dbReference>
<dbReference type="SUPFAM" id="SSF50978">
    <property type="entry name" value="WD40 repeat-like"/>
    <property type="match status" value="1"/>
</dbReference>
<dbReference type="SUPFAM" id="SSF81383">
    <property type="entry name" value="F-box domain"/>
    <property type="match status" value="1"/>
</dbReference>
<accession>A0AA38RZA5</accession>